<dbReference type="EMBL" id="CP079981">
    <property type="protein sequence ID" value="QYA42915.1"/>
    <property type="molecule type" value="Genomic_DNA"/>
</dbReference>
<accession>A0AAJ4PBV9</accession>
<name>A0AAJ4PBV9_9STAP</name>
<sequence>MSGKYPYMDKDGYIDILSDAFINAYTRQNRITEFAGITQSMDVAEVEKTYGKPTHDGKNRISRNHERFGDIAIENTDYKVSQIYINSSAPHTREEILAKYGVTIEVWKNDDGEVISLVYNNNHSNRFQLILHFDKNEHYIAME</sequence>
<gene>
    <name evidence="1" type="ORF">KYI11_03020</name>
</gene>
<evidence type="ECO:0000313" key="1">
    <source>
        <dbReference type="EMBL" id="QYA42915.1"/>
    </source>
</evidence>
<protein>
    <submittedName>
        <fullName evidence="1">Uncharacterized protein</fullName>
    </submittedName>
</protein>
<dbReference type="AlphaFoldDB" id="A0AAJ4PBV9"/>
<dbReference type="RefSeq" id="WP_219503707.1">
    <property type="nucleotide sequence ID" value="NZ_CP079981.1"/>
</dbReference>
<reference evidence="1 2" key="1">
    <citation type="submission" date="2021-07" db="EMBL/GenBank/DDBJ databases">
        <title>Prevalence and characterization of methicillin-resistant Macrococcus spp. in food producing animals and meat in Switzerland in 2019.</title>
        <authorList>
            <person name="Keller J.E."/>
            <person name="Schwendener S."/>
            <person name="Neuenschwander J."/>
            <person name="Overesch G."/>
            <person name="Perreten V."/>
        </authorList>
    </citation>
    <scope>NUCLEOTIDE SEQUENCE [LARGE SCALE GENOMIC DNA]</scope>
    <source>
        <strain evidence="1 2">19Msa0936</strain>
    </source>
</reference>
<keyword evidence="2" id="KW-1185">Reference proteome</keyword>
<organism evidence="1 2">
    <name type="scientific">Macrococcoides bohemicum</name>
    <dbReference type="NCBI Taxonomy" id="1903056"/>
    <lineage>
        <taxon>Bacteria</taxon>
        <taxon>Bacillati</taxon>
        <taxon>Bacillota</taxon>
        <taxon>Bacilli</taxon>
        <taxon>Bacillales</taxon>
        <taxon>Staphylococcaceae</taxon>
        <taxon>Macrococcoides</taxon>
    </lineage>
</organism>
<proteinExistence type="predicted"/>
<evidence type="ECO:0000313" key="2">
    <source>
        <dbReference type="Proteomes" id="UP000826802"/>
    </source>
</evidence>
<dbReference type="Proteomes" id="UP000826802">
    <property type="component" value="Chromosome"/>
</dbReference>